<evidence type="ECO:0000256" key="5">
    <source>
        <dbReference type="ARBA" id="ARBA00022748"/>
    </source>
</evidence>
<dbReference type="RefSeq" id="WP_179820770.1">
    <property type="nucleotide sequence ID" value="NZ_JACCCO010000001.1"/>
</dbReference>
<dbReference type="PANTHER" id="PTHR34128:SF2">
    <property type="entry name" value="CYTOCHROME C-TYPE BIOGENESIS PROTEIN CCME HOMOLOG, MITOCHONDRIAL"/>
    <property type="match status" value="1"/>
</dbReference>
<dbReference type="GO" id="GO:0046872">
    <property type="term" value="F:metal ion binding"/>
    <property type="evidence" value="ECO:0007669"/>
    <property type="project" value="UniProtKB-KW"/>
</dbReference>
<dbReference type="GO" id="GO:0005886">
    <property type="term" value="C:plasma membrane"/>
    <property type="evidence" value="ECO:0007669"/>
    <property type="project" value="InterPro"/>
</dbReference>
<keyword evidence="3" id="KW-0812">Transmembrane</keyword>
<evidence type="ECO:0000256" key="1">
    <source>
        <dbReference type="ARBA" id="ARBA00004370"/>
    </source>
</evidence>
<dbReference type="GO" id="GO:0020037">
    <property type="term" value="F:heme binding"/>
    <property type="evidence" value="ECO:0007669"/>
    <property type="project" value="InterPro"/>
</dbReference>
<dbReference type="GO" id="GO:0017003">
    <property type="term" value="P:protein-heme linkage"/>
    <property type="evidence" value="ECO:0007669"/>
    <property type="project" value="InterPro"/>
</dbReference>
<evidence type="ECO:0000256" key="2">
    <source>
        <dbReference type="ARBA" id="ARBA00022617"/>
    </source>
</evidence>
<evidence type="ECO:0000256" key="9">
    <source>
        <dbReference type="ARBA" id="ARBA00023136"/>
    </source>
</evidence>
<organism evidence="11 12">
    <name type="scientific">Streptosporangium sandarakinum</name>
    <dbReference type="NCBI Taxonomy" id="1260955"/>
    <lineage>
        <taxon>Bacteria</taxon>
        <taxon>Bacillati</taxon>
        <taxon>Actinomycetota</taxon>
        <taxon>Actinomycetes</taxon>
        <taxon>Streptosporangiales</taxon>
        <taxon>Streptosporangiaceae</taxon>
        <taxon>Streptosporangium</taxon>
    </lineage>
</organism>
<protein>
    <submittedName>
        <fullName evidence="11">Cytochrome c-type biogenesis protein CcmE</fullName>
    </submittedName>
</protein>
<evidence type="ECO:0000256" key="8">
    <source>
        <dbReference type="ARBA" id="ARBA00023004"/>
    </source>
</evidence>
<evidence type="ECO:0000256" key="10">
    <source>
        <dbReference type="PIRSR" id="PIRSR604329-50"/>
    </source>
</evidence>
<evidence type="ECO:0000256" key="6">
    <source>
        <dbReference type="ARBA" id="ARBA00022968"/>
    </source>
</evidence>
<proteinExistence type="predicted"/>
<name>A0A852UYF6_9ACTN</name>
<feature type="binding site" description="axial binding residue" evidence="10">
    <location>
        <position position="146"/>
    </location>
    <ligand>
        <name>heme</name>
        <dbReference type="ChEBI" id="CHEBI:30413"/>
    </ligand>
    <ligandPart>
        <name>Fe</name>
        <dbReference type="ChEBI" id="CHEBI:18248"/>
    </ligandPart>
</feature>
<gene>
    <name evidence="11" type="ORF">HDA43_002865</name>
</gene>
<keyword evidence="12" id="KW-1185">Reference proteome</keyword>
<keyword evidence="9" id="KW-0472">Membrane</keyword>
<comment type="subcellular location">
    <subcellularLocation>
        <location evidence="1">Membrane</location>
    </subcellularLocation>
</comment>
<evidence type="ECO:0000313" key="12">
    <source>
        <dbReference type="Proteomes" id="UP000576393"/>
    </source>
</evidence>
<dbReference type="Gene3D" id="2.40.50.140">
    <property type="entry name" value="Nucleic acid-binding proteins"/>
    <property type="match status" value="1"/>
</dbReference>
<sequence>MIPPRRWLRRPPSAPWTRRRPLPDRVRRRLPLLLVGVAALTLGALAFSGIGDGMVYYRTPTELAGHDAGQTGRLRVGGLVLPHSVRAEGDALRFRLSDGVGAVEVLHRGEVPPVFREGQGAVAEGVLGPGGVFRSDRLMVKHSDEYRAAEPAR</sequence>
<dbReference type="InterPro" id="IPR012340">
    <property type="entry name" value="NA-bd_OB-fold"/>
</dbReference>
<dbReference type="PANTHER" id="PTHR34128">
    <property type="entry name" value="CYTOCHROME C-TYPE BIOGENESIS PROTEIN CCME HOMOLOG, MITOCHONDRIAL"/>
    <property type="match status" value="1"/>
</dbReference>
<keyword evidence="2 10" id="KW-0349">Heme</keyword>
<keyword evidence="5" id="KW-0201">Cytochrome c-type biogenesis</keyword>
<accession>A0A852UYF6</accession>
<evidence type="ECO:0000256" key="7">
    <source>
        <dbReference type="ARBA" id="ARBA00022989"/>
    </source>
</evidence>
<evidence type="ECO:0000256" key="3">
    <source>
        <dbReference type="ARBA" id="ARBA00022692"/>
    </source>
</evidence>
<dbReference type="EMBL" id="JACCCO010000001">
    <property type="protein sequence ID" value="NYF40706.1"/>
    <property type="molecule type" value="Genomic_DNA"/>
</dbReference>
<evidence type="ECO:0000256" key="4">
    <source>
        <dbReference type="ARBA" id="ARBA00022723"/>
    </source>
</evidence>
<keyword evidence="6" id="KW-0735">Signal-anchor</keyword>
<keyword evidence="4 10" id="KW-0479">Metal-binding</keyword>
<dbReference type="SUPFAM" id="SSF82093">
    <property type="entry name" value="Heme chaperone CcmE"/>
    <property type="match status" value="1"/>
</dbReference>
<evidence type="ECO:0000313" key="11">
    <source>
        <dbReference type="EMBL" id="NYF40706.1"/>
    </source>
</evidence>
<dbReference type="InterPro" id="IPR004329">
    <property type="entry name" value="CcmE"/>
</dbReference>
<dbReference type="GO" id="GO:0017004">
    <property type="term" value="P:cytochrome complex assembly"/>
    <property type="evidence" value="ECO:0007669"/>
    <property type="project" value="UniProtKB-KW"/>
</dbReference>
<dbReference type="Proteomes" id="UP000576393">
    <property type="component" value="Unassembled WGS sequence"/>
</dbReference>
<feature type="binding site" description="covalent" evidence="10">
    <location>
        <position position="142"/>
    </location>
    <ligand>
        <name>heme</name>
        <dbReference type="ChEBI" id="CHEBI:30413"/>
    </ligand>
</feature>
<reference evidence="11 12" key="1">
    <citation type="submission" date="2020-07" db="EMBL/GenBank/DDBJ databases">
        <title>Sequencing the genomes of 1000 actinobacteria strains.</title>
        <authorList>
            <person name="Klenk H.-P."/>
        </authorList>
    </citation>
    <scope>NUCLEOTIDE SEQUENCE [LARGE SCALE GENOMIC DNA]</scope>
    <source>
        <strain evidence="11 12">DSM 45763</strain>
    </source>
</reference>
<dbReference type="InterPro" id="IPR036127">
    <property type="entry name" value="CcmE-like_sf"/>
</dbReference>
<dbReference type="AlphaFoldDB" id="A0A852UYF6"/>
<comment type="caution">
    <text evidence="11">The sequence shown here is derived from an EMBL/GenBank/DDBJ whole genome shotgun (WGS) entry which is preliminary data.</text>
</comment>
<keyword evidence="7" id="KW-1133">Transmembrane helix</keyword>
<dbReference type="Pfam" id="PF03100">
    <property type="entry name" value="CcmE"/>
    <property type="match status" value="1"/>
</dbReference>
<keyword evidence="8 10" id="KW-0408">Iron</keyword>